<organism evidence="6 7">
    <name type="scientific">Datura stramonium</name>
    <name type="common">Jimsonweed</name>
    <name type="synonym">Common thornapple</name>
    <dbReference type="NCBI Taxonomy" id="4076"/>
    <lineage>
        <taxon>Eukaryota</taxon>
        <taxon>Viridiplantae</taxon>
        <taxon>Streptophyta</taxon>
        <taxon>Embryophyta</taxon>
        <taxon>Tracheophyta</taxon>
        <taxon>Spermatophyta</taxon>
        <taxon>Magnoliopsida</taxon>
        <taxon>eudicotyledons</taxon>
        <taxon>Gunneridae</taxon>
        <taxon>Pentapetalae</taxon>
        <taxon>asterids</taxon>
        <taxon>lamiids</taxon>
        <taxon>Solanales</taxon>
        <taxon>Solanaceae</taxon>
        <taxon>Solanoideae</taxon>
        <taxon>Datureae</taxon>
        <taxon>Datura</taxon>
    </lineage>
</organism>
<dbReference type="InterPro" id="IPR000425">
    <property type="entry name" value="MIP"/>
</dbReference>
<keyword evidence="2 5" id="KW-0812">Transmembrane</keyword>
<feature type="transmembrane region" description="Helical" evidence="5">
    <location>
        <begin position="33"/>
        <end position="54"/>
    </location>
</feature>
<dbReference type="SUPFAM" id="SSF81338">
    <property type="entry name" value="Aquaporin-like"/>
    <property type="match status" value="1"/>
</dbReference>
<evidence type="ECO:0000256" key="1">
    <source>
        <dbReference type="ARBA" id="ARBA00004141"/>
    </source>
</evidence>
<name>A0ABS8S4R2_DATST</name>
<keyword evidence="7" id="KW-1185">Reference proteome</keyword>
<evidence type="ECO:0000256" key="5">
    <source>
        <dbReference type="SAM" id="Phobius"/>
    </source>
</evidence>
<dbReference type="Pfam" id="PF00230">
    <property type="entry name" value="MIP"/>
    <property type="match status" value="1"/>
</dbReference>
<dbReference type="PANTHER" id="PTHR45724">
    <property type="entry name" value="AQUAPORIN NIP2-1"/>
    <property type="match status" value="1"/>
</dbReference>
<evidence type="ECO:0000256" key="3">
    <source>
        <dbReference type="ARBA" id="ARBA00022989"/>
    </source>
</evidence>
<keyword evidence="3 5" id="KW-1133">Transmembrane helix</keyword>
<sequence length="122" mass="13575">MLDLIWCRPVSGGSMNPARTIGPAMASNDYRAIWVYIIGPVCGTLLGAWSYNFIRVTDQPVQAIAPGQSFSFKLRRMKSNDDEEQGVNKDPLNDRCSFSNYEAWLSDPTHIWAGTCPDMASI</sequence>
<dbReference type="Proteomes" id="UP000823775">
    <property type="component" value="Unassembled WGS sequence"/>
</dbReference>
<evidence type="ECO:0000313" key="6">
    <source>
        <dbReference type="EMBL" id="MCD7453808.1"/>
    </source>
</evidence>
<evidence type="ECO:0000256" key="4">
    <source>
        <dbReference type="ARBA" id="ARBA00023136"/>
    </source>
</evidence>
<evidence type="ECO:0000256" key="2">
    <source>
        <dbReference type="ARBA" id="ARBA00022692"/>
    </source>
</evidence>
<dbReference type="InterPro" id="IPR034294">
    <property type="entry name" value="Aquaporin_transptr"/>
</dbReference>
<dbReference type="PANTHER" id="PTHR45724:SF16">
    <property type="entry name" value="AQUAPORIN NIP2-1"/>
    <property type="match status" value="1"/>
</dbReference>
<proteinExistence type="predicted"/>
<dbReference type="InterPro" id="IPR023271">
    <property type="entry name" value="Aquaporin-like"/>
</dbReference>
<dbReference type="Gene3D" id="1.20.1080.10">
    <property type="entry name" value="Glycerol uptake facilitator protein"/>
    <property type="match status" value="1"/>
</dbReference>
<keyword evidence="4 5" id="KW-0472">Membrane</keyword>
<reference evidence="6 7" key="1">
    <citation type="journal article" date="2021" name="BMC Genomics">
        <title>Datura genome reveals duplications of psychoactive alkaloid biosynthetic genes and high mutation rate following tissue culture.</title>
        <authorList>
            <person name="Rajewski A."/>
            <person name="Carter-House D."/>
            <person name="Stajich J."/>
            <person name="Litt A."/>
        </authorList>
    </citation>
    <scope>NUCLEOTIDE SEQUENCE [LARGE SCALE GENOMIC DNA]</scope>
    <source>
        <strain evidence="6">AR-01</strain>
    </source>
</reference>
<evidence type="ECO:0000313" key="7">
    <source>
        <dbReference type="Proteomes" id="UP000823775"/>
    </source>
</evidence>
<protein>
    <submittedName>
        <fullName evidence="6">Aquaporin</fullName>
    </submittedName>
</protein>
<comment type="caution">
    <text evidence="6">The sequence shown here is derived from an EMBL/GenBank/DDBJ whole genome shotgun (WGS) entry which is preliminary data.</text>
</comment>
<dbReference type="EMBL" id="JACEIK010000268">
    <property type="protein sequence ID" value="MCD7453808.1"/>
    <property type="molecule type" value="Genomic_DNA"/>
</dbReference>
<comment type="subcellular location">
    <subcellularLocation>
        <location evidence="1">Membrane</location>
        <topology evidence="1">Multi-pass membrane protein</topology>
    </subcellularLocation>
</comment>
<gene>
    <name evidence="6" type="primary">NIP2-1_1</name>
    <name evidence="6" type="ORF">HAX54_022267</name>
</gene>
<accession>A0ABS8S4R2</accession>